<keyword evidence="4" id="KW-0964">Secreted</keyword>
<dbReference type="SUPFAM" id="SSF53187">
    <property type="entry name" value="Zn-dependent exopeptidases"/>
    <property type="match status" value="1"/>
</dbReference>
<keyword evidence="6" id="KW-0732">Signal</keyword>
<comment type="function">
    <text evidence="9">Inactive carboxypeptidase that may play a role in cell wall organization and biogenesis.</text>
</comment>
<comment type="caution">
    <text evidence="12">Lacks conserved residue(s) required for the propagation of feature annotation.</text>
</comment>
<evidence type="ECO:0000313" key="16">
    <source>
        <dbReference type="Proteomes" id="UP000298327"/>
    </source>
</evidence>
<comment type="similarity">
    <text evidence="3 12">Belongs to the peptidase M14 family.</text>
</comment>
<evidence type="ECO:0000256" key="12">
    <source>
        <dbReference type="PROSITE-ProRule" id="PRU01379"/>
    </source>
</evidence>
<gene>
    <name evidence="15" type="ORF">EVG20_g2767</name>
</gene>
<evidence type="ECO:0000256" key="2">
    <source>
        <dbReference type="ARBA" id="ARBA00004613"/>
    </source>
</evidence>
<reference evidence="15 16" key="1">
    <citation type="submission" date="2019-02" db="EMBL/GenBank/DDBJ databases">
        <title>Genome sequencing of the rare red list fungi Dentipellis fragilis.</title>
        <authorList>
            <person name="Buettner E."/>
            <person name="Kellner H."/>
        </authorList>
    </citation>
    <scope>NUCLEOTIDE SEQUENCE [LARGE SCALE GENOMIC DNA]</scope>
    <source>
        <strain evidence="15 16">DSM 105465</strain>
    </source>
</reference>
<dbReference type="GO" id="GO:0008270">
    <property type="term" value="F:zinc ion binding"/>
    <property type="evidence" value="ECO:0007669"/>
    <property type="project" value="InterPro"/>
</dbReference>
<dbReference type="PROSITE" id="PS52035">
    <property type="entry name" value="PEPTIDASE_M14"/>
    <property type="match status" value="1"/>
</dbReference>
<evidence type="ECO:0000256" key="11">
    <source>
        <dbReference type="ARBA" id="ARBA00026213"/>
    </source>
</evidence>
<sequence>MYVSSAASTYSAEAGPPAGDPASGGSNPYPCSQPTSMHLRLRLHPLSLFLLLVPASSLALVLAHEAQHPLQNQNADAKSSAPGPVLRHYGVRSAREAEDVLALAERAAAQDNGWDVWHATPAGVDVFFPTVASINISQHTTQNENAAHQYDFHDTPYTYGCSPPSSPAGPGAAEDAPWNLTGISLANATFHAAYHTLVGIDAFVGALADGYPQQVTLVQLGHSGEGREMYAVEIQGVGELGSGSGSASGEEEGGGGGEKREMGFVVTGAQHAREWVATAASLYLAHALVANASEPGSLAYLLKDYKFYIVPVPNPDGYLYTWEHDRFW</sequence>
<dbReference type="PANTHER" id="PTHR11705:SF147">
    <property type="entry name" value="INACTIVE METALLOCARBOXYPEPTIDASE ECM14"/>
    <property type="match status" value="1"/>
</dbReference>
<accession>A0A4Y9Z7Z5</accession>
<dbReference type="Proteomes" id="UP000298327">
    <property type="component" value="Unassembled WGS sequence"/>
</dbReference>
<dbReference type="STRING" id="205917.A0A4Y9Z7Z5"/>
<proteinExistence type="inferred from homology"/>
<evidence type="ECO:0000256" key="9">
    <source>
        <dbReference type="ARBA" id="ARBA00025210"/>
    </source>
</evidence>
<comment type="caution">
    <text evidence="15">The sequence shown here is derived from an EMBL/GenBank/DDBJ whole genome shotgun (WGS) entry which is preliminary data.</text>
</comment>
<evidence type="ECO:0000256" key="3">
    <source>
        <dbReference type="ARBA" id="ARBA00005988"/>
    </source>
</evidence>
<keyword evidence="5" id="KW-0479">Metal-binding</keyword>
<organism evidence="15 16">
    <name type="scientific">Dentipellis fragilis</name>
    <dbReference type="NCBI Taxonomy" id="205917"/>
    <lineage>
        <taxon>Eukaryota</taxon>
        <taxon>Fungi</taxon>
        <taxon>Dikarya</taxon>
        <taxon>Basidiomycota</taxon>
        <taxon>Agaricomycotina</taxon>
        <taxon>Agaricomycetes</taxon>
        <taxon>Russulales</taxon>
        <taxon>Hericiaceae</taxon>
        <taxon>Dentipellis</taxon>
    </lineage>
</organism>
<evidence type="ECO:0000256" key="13">
    <source>
        <dbReference type="SAM" id="MobiDB-lite"/>
    </source>
</evidence>
<feature type="compositionally biased region" description="Low complexity" evidence="13">
    <location>
        <begin position="11"/>
        <end position="28"/>
    </location>
</feature>
<dbReference type="AlphaFoldDB" id="A0A4Y9Z7Z5"/>
<evidence type="ECO:0000256" key="5">
    <source>
        <dbReference type="ARBA" id="ARBA00022723"/>
    </source>
</evidence>
<comment type="subcellular location">
    <subcellularLocation>
        <location evidence="2">Secreted</location>
    </subcellularLocation>
</comment>
<dbReference type="GO" id="GO:0006508">
    <property type="term" value="P:proteolysis"/>
    <property type="evidence" value="ECO:0007669"/>
    <property type="project" value="InterPro"/>
</dbReference>
<evidence type="ECO:0000256" key="4">
    <source>
        <dbReference type="ARBA" id="ARBA00022525"/>
    </source>
</evidence>
<keyword evidence="7" id="KW-0862">Zinc</keyword>
<dbReference type="GO" id="GO:0005615">
    <property type="term" value="C:extracellular space"/>
    <property type="evidence" value="ECO:0007669"/>
    <property type="project" value="TreeGrafter"/>
</dbReference>
<feature type="region of interest" description="Disordered" evidence="13">
    <location>
        <begin position="1"/>
        <end position="31"/>
    </location>
</feature>
<dbReference type="OrthoDB" id="3626597at2759"/>
<feature type="region of interest" description="Disordered" evidence="13">
    <location>
        <begin position="241"/>
        <end position="261"/>
    </location>
</feature>
<evidence type="ECO:0000256" key="6">
    <source>
        <dbReference type="ARBA" id="ARBA00022729"/>
    </source>
</evidence>
<feature type="compositionally biased region" description="Polar residues" evidence="13">
    <location>
        <begin position="1"/>
        <end position="10"/>
    </location>
</feature>
<dbReference type="Pfam" id="PF00246">
    <property type="entry name" value="Peptidase_M14"/>
    <property type="match status" value="1"/>
</dbReference>
<evidence type="ECO:0000256" key="8">
    <source>
        <dbReference type="ARBA" id="ARBA00023157"/>
    </source>
</evidence>
<dbReference type="PANTHER" id="PTHR11705">
    <property type="entry name" value="PROTEASE FAMILY M14 CARBOXYPEPTIDASE A,B"/>
    <property type="match status" value="1"/>
</dbReference>
<evidence type="ECO:0000256" key="10">
    <source>
        <dbReference type="ARBA" id="ARBA00026187"/>
    </source>
</evidence>
<evidence type="ECO:0000313" key="15">
    <source>
        <dbReference type="EMBL" id="TFY70250.1"/>
    </source>
</evidence>
<evidence type="ECO:0000256" key="1">
    <source>
        <dbReference type="ARBA" id="ARBA00001947"/>
    </source>
</evidence>
<dbReference type="Gene3D" id="3.40.630.10">
    <property type="entry name" value="Zn peptidases"/>
    <property type="match status" value="1"/>
</dbReference>
<feature type="domain" description="Peptidase M14" evidence="14">
    <location>
        <begin position="193"/>
        <end position="328"/>
    </location>
</feature>
<dbReference type="EMBL" id="SEOQ01000113">
    <property type="protein sequence ID" value="TFY70250.1"/>
    <property type="molecule type" value="Genomic_DNA"/>
</dbReference>
<evidence type="ECO:0000259" key="14">
    <source>
        <dbReference type="PROSITE" id="PS52035"/>
    </source>
</evidence>
<keyword evidence="8" id="KW-1015">Disulfide bond</keyword>
<name>A0A4Y9Z7Z5_9AGAM</name>
<dbReference type="InterPro" id="IPR000834">
    <property type="entry name" value="Peptidase_M14"/>
</dbReference>
<keyword evidence="16" id="KW-1185">Reference proteome</keyword>
<comment type="cofactor">
    <cofactor evidence="1">
        <name>Zn(2+)</name>
        <dbReference type="ChEBI" id="CHEBI:29105"/>
    </cofactor>
</comment>
<evidence type="ECO:0000256" key="7">
    <source>
        <dbReference type="ARBA" id="ARBA00022833"/>
    </source>
</evidence>
<dbReference type="GO" id="GO:0004181">
    <property type="term" value="F:metallocarboxypeptidase activity"/>
    <property type="evidence" value="ECO:0007669"/>
    <property type="project" value="InterPro"/>
</dbReference>
<protein>
    <recommendedName>
        <fullName evidence="10">Inactive metallocarboxypeptidase ECM14</fullName>
    </recommendedName>
    <alternativeName>
        <fullName evidence="11">Inactive metallocarboxypeptidase ecm14</fullName>
    </alternativeName>
</protein>